<dbReference type="Pfam" id="PF05135">
    <property type="entry name" value="Phage_connect_1"/>
    <property type="match status" value="1"/>
</dbReference>
<sequence>MGLKRVVQPAPAISLEDAKRQCRLAPSETTDELLIVDYVAAATDVLELYLGRSIMPQTWELTLDAFSDTILLPRGPVQSIESVSYFDPDGVKQTLAAEAYQLDSTSDPAWLVLAGGAAWPELSIGVNNVVIRFVAGCATVPPSLLLVIRSLVAQMYDEPTLVPEIDERLAGFLVNQRSYAE</sequence>
<dbReference type="CDD" id="cd08054">
    <property type="entry name" value="gp6"/>
    <property type="match status" value="1"/>
</dbReference>
<keyword evidence="2" id="KW-1185">Reference proteome</keyword>
<comment type="caution">
    <text evidence="1">The sequence shown here is derived from an EMBL/GenBank/DDBJ whole genome shotgun (WGS) entry which is preliminary data.</text>
</comment>
<accession>A0A3R9X6Q9</accession>
<dbReference type="Gene3D" id="1.10.3230.30">
    <property type="entry name" value="Phage gp6-like head-tail connector protein"/>
    <property type="match status" value="1"/>
</dbReference>
<dbReference type="NCBIfam" id="TIGR02215">
    <property type="entry name" value="phage_chp_gp8"/>
    <property type="match status" value="1"/>
</dbReference>
<dbReference type="InterPro" id="IPR021146">
    <property type="entry name" value="Phage_gp6-like_head-tail"/>
</dbReference>
<evidence type="ECO:0008006" key="3">
    <source>
        <dbReference type="Google" id="ProtNLM"/>
    </source>
</evidence>
<gene>
    <name evidence="1" type="ORF">HMF7854_04435</name>
</gene>
<dbReference type="AlphaFoldDB" id="A0A3R9X6Q9"/>
<name>A0A3R9X6Q9_9SPHN</name>
<dbReference type="EMBL" id="RWJF01000001">
    <property type="protein sequence ID" value="RST30156.1"/>
    <property type="molecule type" value="Genomic_DNA"/>
</dbReference>
<evidence type="ECO:0000313" key="2">
    <source>
        <dbReference type="Proteomes" id="UP000274661"/>
    </source>
</evidence>
<dbReference type="InterPro" id="IPR011738">
    <property type="entry name" value="Phage_CHP"/>
</dbReference>
<evidence type="ECO:0000313" key="1">
    <source>
        <dbReference type="EMBL" id="RST30156.1"/>
    </source>
</evidence>
<protein>
    <recommendedName>
        <fullName evidence="3">Phage gp6-like head-tail connector protein</fullName>
    </recommendedName>
</protein>
<proteinExistence type="predicted"/>
<organism evidence="1 2">
    <name type="scientific">Sphingomonas ginkgonis</name>
    <dbReference type="NCBI Taxonomy" id="2315330"/>
    <lineage>
        <taxon>Bacteria</taxon>
        <taxon>Pseudomonadati</taxon>
        <taxon>Pseudomonadota</taxon>
        <taxon>Alphaproteobacteria</taxon>
        <taxon>Sphingomonadales</taxon>
        <taxon>Sphingomonadaceae</taxon>
        <taxon>Sphingomonas</taxon>
    </lineage>
</organism>
<dbReference type="Proteomes" id="UP000274661">
    <property type="component" value="Unassembled WGS sequence"/>
</dbReference>
<reference evidence="1 2" key="1">
    <citation type="submission" date="2018-12" db="EMBL/GenBank/DDBJ databases">
        <title>Sphingomonas sp. HMF7854 Genome sequencing and assembly.</title>
        <authorList>
            <person name="Cha I."/>
            <person name="Kang H."/>
            <person name="Kim H."/>
            <person name="Kang J."/>
            <person name="Joh K."/>
        </authorList>
    </citation>
    <scope>NUCLEOTIDE SEQUENCE [LARGE SCALE GENOMIC DNA]</scope>
    <source>
        <strain evidence="1 2">HMF7854</strain>
    </source>
</reference>
<dbReference type="OrthoDB" id="7585461at2"/>
<dbReference type="RefSeq" id="WP_126717991.1">
    <property type="nucleotide sequence ID" value="NZ_RWJF01000001.1"/>
</dbReference>